<evidence type="ECO:0000313" key="2">
    <source>
        <dbReference type="Proteomes" id="UP001229313"/>
    </source>
</evidence>
<dbReference type="Proteomes" id="UP001229313">
    <property type="component" value="Chromosome"/>
</dbReference>
<organism evidence="1 2">
    <name type="scientific">Lysobacter yananisis</name>
    <dbReference type="NCBI Taxonomy" id="1003114"/>
    <lineage>
        <taxon>Bacteria</taxon>
        <taxon>Pseudomonadati</taxon>
        <taxon>Pseudomonadota</taxon>
        <taxon>Gammaproteobacteria</taxon>
        <taxon>Lysobacterales</taxon>
        <taxon>Lysobacteraceae</taxon>
        <taxon>Lysobacter</taxon>
    </lineage>
</organism>
<dbReference type="RefSeq" id="WP_309151959.1">
    <property type="nucleotide sequence ID" value="NZ_CP133568.1"/>
</dbReference>
<accession>A0ABY9PAR7</accession>
<dbReference type="EMBL" id="CP133568">
    <property type="protein sequence ID" value="WMT03115.1"/>
    <property type="molecule type" value="Genomic_DNA"/>
</dbReference>
<protein>
    <submittedName>
        <fullName evidence="1">Uncharacterized protein</fullName>
    </submittedName>
</protein>
<keyword evidence="2" id="KW-1185">Reference proteome</keyword>
<gene>
    <name evidence="1" type="ORF">RDV84_24690</name>
</gene>
<sequence>MPALGEYFHDDDGSLPEIELRFAQPALLVMALEYLFGLPGACDASRDMACVWSRVHDREEPYRGPQDARRVVSGEIEVFYRLLRAAQVDGCVLPDLGVFVSDEELILNYRMGPQWGESEIGALLRLLARLRKRGAEVAVPWWGESGELAFALALQTASAGRGAAG</sequence>
<reference evidence="1 2" key="1">
    <citation type="submission" date="2023-08" db="EMBL/GenBank/DDBJ databases">
        <title>The whole genome sequence of Lysobacter yananisis.</title>
        <authorList>
            <person name="Sun H."/>
        </authorList>
    </citation>
    <scope>NUCLEOTIDE SEQUENCE [LARGE SCALE GENOMIC DNA]</scope>
    <source>
        <strain evidence="1 2">SNNU513</strain>
    </source>
</reference>
<evidence type="ECO:0000313" key="1">
    <source>
        <dbReference type="EMBL" id="WMT03115.1"/>
    </source>
</evidence>
<proteinExistence type="predicted"/>
<name>A0ABY9PAR7_9GAMM</name>